<keyword evidence="3" id="KW-1185">Reference proteome</keyword>
<dbReference type="Gramene" id="Ma08_t21590.1">
    <property type="protein sequence ID" value="Ma08_p21590.1"/>
    <property type="gene ID" value="Ma08_g21590"/>
</dbReference>
<reference evidence="1" key="1">
    <citation type="submission" date="2021-03" db="EMBL/GenBank/DDBJ databases">
        <authorList>
            <consortium name="Genoscope - CEA"/>
            <person name="William W."/>
        </authorList>
    </citation>
    <scope>NUCLEOTIDE SEQUENCE</scope>
    <source>
        <strain evidence="1">Doubled-haploid Pahang</strain>
    </source>
</reference>
<dbReference type="InParanoid" id="A0A804K986"/>
<sequence>MTVSPSIVICYQKPCKRTAADICIIDKRFTFFFNS</sequence>
<organism evidence="2 3">
    <name type="scientific">Musa acuminata subsp. malaccensis</name>
    <name type="common">Wild banana</name>
    <name type="synonym">Musa malaccensis</name>
    <dbReference type="NCBI Taxonomy" id="214687"/>
    <lineage>
        <taxon>Eukaryota</taxon>
        <taxon>Viridiplantae</taxon>
        <taxon>Streptophyta</taxon>
        <taxon>Embryophyta</taxon>
        <taxon>Tracheophyta</taxon>
        <taxon>Spermatophyta</taxon>
        <taxon>Magnoliopsida</taxon>
        <taxon>Liliopsida</taxon>
        <taxon>Zingiberales</taxon>
        <taxon>Musaceae</taxon>
        <taxon>Musa</taxon>
    </lineage>
</organism>
<dbReference type="EMBL" id="HG996472">
    <property type="protein sequence ID" value="CAG1832319.1"/>
    <property type="molecule type" value="Genomic_DNA"/>
</dbReference>
<protein>
    <submittedName>
        <fullName evidence="1">(wild Malaysian banana) hypothetical protein</fullName>
    </submittedName>
</protein>
<evidence type="ECO:0000313" key="3">
    <source>
        <dbReference type="Proteomes" id="UP000012960"/>
    </source>
</evidence>
<gene>
    <name evidence="1" type="ORF">GSMUA_82390.1</name>
</gene>
<dbReference type="EnsemblPlants" id="Ma08_t21590.1">
    <property type="protein sequence ID" value="Ma08_p21590.1"/>
    <property type="gene ID" value="Ma08_g21590"/>
</dbReference>
<reference evidence="2" key="2">
    <citation type="submission" date="2021-05" db="UniProtKB">
        <authorList>
            <consortium name="EnsemblPlants"/>
        </authorList>
    </citation>
    <scope>IDENTIFICATION</scope>
    <source>
        <strain evidence="2">subsp. malaccensis</strain>
    </source>
</reference>
<name>A0A804K986_MUSAM</name>
<accession>A0A804K986</accession>
<evidence type="ECO:0000313" key="1">
    <source>
        <dbReference type="EMBL" id="CAG1832319.1"/>
    </source>
</evidence>
<dbReference type="Proteomes" id="UP000012960">
    <property type="component" value="Unplaced"/>
</dbReference>
<proteinExistence type="predicted"/>
<evidence type="ECO:0000313" key="2">
    <source>
        <dbReference type="EnsemblPlants" id="Ma08_p21590.1"/>
    </source>
</evidence>
<dbReference type="AlphaFoldDB" id="A0A804K986"/>